<organism evidence="1 2">
    <name type="scientific">Phytohabitans suffuscus</name>
    <dbReference type="NCBI Taxonomy" id="624315"/>
    <lineage>
        <taxon>Bacteria</taxon>
        <taxon>Bacillati</taxon>
        <taxon>Actinomycetota</taxon>
        <taxon>Actinomycetes</taxon>
        <taxon>Micromonosporales</taxon>
        <taxon>Micromonosporaceae</taxon>
    </lineage>
</organism>
<accession>A0A6F8YY05</accession>
<dbReference type="KEGG" id="psuu:Psuf_083400"/>
<evidence type="ECO:0000313" key="2">
    <source>
        <dbReference type="Proteomes" id="UP000503011"/>
    </source>
</evidence>
<dbReference type="AlphaFoldDB" id="A0A6F8YY05"/>
<dbReference type="EMBL" id="AP022871">
    <property type="protein sequence ID" value="BCB91027.1"/>
    <property type="molecule type" value="Genomic_DNA"/>
</dbReference>
<reference evidence="1 2" key="1">
    <citation type="submission" date="2020-03" db="EMBL/GenBank/DDBJ databases">
        <title>Whole genome shotgun sequence of Phytohabitans suffuscus NBRC 105367.</title>
        <authorList>
            <person name="Komaki H."/>
            <person name="Tamura T."/>
        </authorList>
    </citation>
    <scope>NUCLEOTIDE SEQUENCE [LARGE SCALE GENOMIC DNA]</scope>
    <source>
        <strain evidence="1 2">NBRC 105367</strain>
    </source>
</reference>
<protein>
    <submittedName>
        <fullName evidence="1">Uncharacterized protein</fullName>
    </submittedName>
</protein>
<keyword evidence="2" id="KW-1185">Reference proteome</keyword>
<dbReference type="Proteomes" id="UP000503011">
    <property type="component" value="Chromosome"/>
</dbReference>
<evidence type="ECO:0000313" key="1">
    <source>
        <dbReference type="EMBL" id="BCB91027.1"/>
    </source>
</evidence>
<reference evidence="1 2" key="2">
    <citation type="submission" date="2020-03" db="EMBL/GenBank/DDBJ databases">
        <authorList>
            <person name="Ichikawa N."/>
            <person name="Kimura A."/>
            <person name="Kitahashi Y."/>
            <person name="Uohara A."/>
        </authorList>
    </citation>
    <scope>NUCLEOTIDE SEQUENCE [LARGE SCALE GENOMIC DNA]</scope>
    <source>
        <strain evidence="1 2">NBRC 105367</strain>
    </source>
</reference>
<gene>
    <name evidence="1" type="ORF">Psuf_083400</name>
</gene>
<proteinExistence type="predicted"/>
<name>A0A6F8YY05_9ACTN</name>
<sequence>MNELSRATSRPGSESAYPLADQHACHTFSKTLPSTSTPASIVEAMAYDAAPRAKVRSNQSWCYVTRRWPATRPIRVPVPRRRAGPCRAARTVDLPRGNALSCQRRKVASKPSIGTIYRFVA</sequence>